<feature type="compositionally biased region" description="Low complexity" evidence="1">
    <location>
        <begin position="32"/>
        <end position="60"/>
    </location>
</feature>
<protein>
    <submittedName>
        <fullName evidence="2">Uncharacterized protein</fullName>
    </submittedName>
</protein>
<feature type="region of interest" description="Disordered" evidence="1">
    <location>
        <begin position="451"/>
        <end position="482"/>
    </location>
</feature>
<accession>A0A1E7F4V0</accession>
<dbReference type="AlphaFoldDB" id="A0A1E7F4V0"/>
<dbReference type="InParanoid" id="A0A1E7F4V0"/>
<evidence type="ECO:0000313" key="3">
    <source>
        <dbReference type="Proteomes" id="UP000095751"/>
    </source>
</evidence>
<feature type="compositionally biased region" description="Low complexity" evidence="1">
    <location>
        <begin position="459"/>
        <end position="468"/>
    </location>
</feature>
<organism evidence="2 3">
    <name type="scientific">Fragilariopsis cylindrus CCMP1102</name>
    <dbReference type="NCBI Taxonomy" id="635003"/>
    <lineage>
        <taxon>Eukaryota</taxon>
        <taxon>Sar</taxon>
        <taxon>Stramenopiles</taxon>
        <taxon>Ochrophyta</taxon>
        <taxon>Bacillariophyta</taxon>
        <taxon>Bacillariophyceae</taxon>
        <taxon>Bacillariophycidae</taxon>
        <taxon>Bacillariales</taxon>
        <taxon>Bacillariaceae</taxon>
        <taxon>Fragilariopsis</taxon>
    </lineage>
</organism>
<dbReference type="OrthoDB" id="10671718at2759"/>
<feature type="region of interest" description="Disordered" evidence="1">
    <location>
        <begin position="31"/>
        <end position="61"/>
    </location>
</feature>
<gene>
    <name evidence="2" type="ORF">FRACYDRAFT_241545</name>
</gene>
<dbReference type="EMBL" id="KV784361">
    <property type="protein sequence ID" value="OEU13211.1"/>
    <property type="molecule type" value="Genomic_DNA"/>
</dbReference>
<reference evidence="2 3" key="1">
    <citation type="submission" date="2016-09" db="EMBL/GenBank/DDBJ databases">
        <title>Extensive genetic diversity and differential bi-allelic expression allows diatom success in the polar Southern Ocean.</title>
        <authorList>
            <consortium name="DOE Joint Genome Institute"/>
            <person name="Mock T."/>
            <person name="Otillar R.P."/>
            <person name="Strauss J."/>
            <person name="Dupont C."/>
            <person name="Frickenhaus S."/>
            <person name="Maumus F."/>
            <person name="Mcmullan M."/>
            <person name="Sanges R."/>
            <person name="Schmutz J."/>
            <person name="Toseland A."/>
            <person name="Valas R."/>
            <person name="Veluchamy A."/>
            <person name="Ward B.J."/>
            <person name="Allen A."/>
            <person name="Barry K."/>
            <person name="Falciatore A."/>
            <person name="Ferrante M."/>
            <person name="Fortunato A.E."/>
            <person name="Gloeckner G."/>
            <person name="Gruber A."/>
            <person name="Hipkin R."/>
            <person name="Janech M."/>
            <person name="Kroth P."/>
            <person name="Leese F."/>
            <person name="Lindquist E."/>
            <person name="Lyon B.R."/>
            <person name="Martin J."/>
            <person name="Mayer C."/>
            <person name="Parker M."/>
            <person name="Quesneville H."/>
            <person name="Raymond J."/>
            <person name="Uhlig C."/>
            <person name="Valentin K.U."/>
            <person name="Worden A.Z."/>
            <person name="Armbrust E.V."/>
            <person name="Bowler C."/>
            <person name="Green B."/>
            <person name="Moulton V."/>
            <person name="Van Oosterhout C."/>
            <person name="Grigoriev I."/>
        </authorList>
    </citation>
    <scope>NUCLEOTIDE SEQUENCE [LARGE SCALE GENOMIC DNA]</scope>
    <source>
        <strain evidence="2 3">CCMP1102</strain>
    </source>
</reference>
<feature type="region of interest" description="Disordered" evidence="1">
    <location>
        <begin position="201"/>
        <end position="221"/>
    </location>
</feature>
<sequence>MTTKLPYYHYPISSSSLLKFPTKSNLRKACLNTKTKTNSTKTNSTKTNSTKTNSTKTNNNCRKSLIGLLEKWINQNNNNNNNSNSDSDKKKKKDDDDNTSTNTNTDCTTSNVKVLSIYGNNENPRSILDLYVNGNVNVKGHVKGRHVNDNTEEAGSNNDNDTCNRDSDTTTKIMMGCALLTKRNPSRSMILSCTTTTNCSNNNGGGSNNNNGGGGGNNPTTTAGSFLLDGEIYHQETTNTNNEAATKNNRIAILRCSASLYYRLWYFRAIQNVDLRRVYGFTITIGTTTSTSTSTSSRNNNKADDAGVDVVLWITLLMLEKPSGNNNNNLIGGLIRCSGIDTVKELLQFGMTKTSATGVKDNNGGNNGGDDDNNSNDIYDELEKEESAGLAKFIKAFPDFATTTNPATHIWYIKYKTPSSFGEFWDIARFAINGQTRNSFQKQLTILQLRQEKQKQKQKQQQQHINNNKNKHPRRKNSSFTSPSFATATAISASSTNTTTTTATATITAAATAFKVAILKKWLYLYPIDSYIGQFRSITIMRSVGTKLSNIMMKEEDGQTKSSSSSSSGHRKQQKLSWKEFKYEYLNLARSTLEIQIIGNSLVHGDINEGNVIRNRNHNHLFLIDWDEATRPKPCYRKITNDEERMRYPKNLIDFPVQYTKQQLLHLFGSLIKKYYPMKAVKFTASSTATSTNNAGSLLGRSAVDDRFGAMISYLDR</sequence>
<proteinExistence type="predicted"/>
<dbReference type="Proteomes" id="UP000095751">
    <property type="component" value="Unassembled WGS sequence"/>
</dbReference>
<feature type="region of interest" description="Disordered" evidence="1">
    <location>
        <begin position="74"/>
        <end position="106"/>
    </location>
</feature>
<dbReference type="PANTHER" id="PTHR20916:SF26">
    <property type="entry name" value="CYSTEINE-RICH PROTEIN 2-BINDING PROTEIN"/>
    <property type="match status" value="1"/>
</dbReference>
<feature type="region of interest" description="Disordered" evidence="1">
    <location>
        <begin position="142"/>
        <end position="167"/>
    </location>
</feature>
<dbReference type="SUPFAM" id="SSF56112">
    <property type="entry name" value="Protein kinase-like (PK-like)"/>
    <property type="match status" value="1"/>
</dbReference>
<dbReference type="GO" id="GO:0004402">
    <property type="term" value="F:histone acetyltransferase activity"/>
    <property type="evidence" value="ECO:0007669"/>
    <property type="project" value="TreeGrafter"/>
</dbReference>
<dbReference type="InterPro" id="IPR011009">
    <property type="entry name" value="Kinase-like_dom_sf"/>
</dbReference>
<evidence type="ECO:0000313" key="2">
    <source>
        <dbReference type="EMBL" id="OEU13211.1"/>
    </source>
</evidence>
<keyword evidence="3" id="KW-1185">Reference proteome</keyword>
<feature type="compositionally biased region" description="Low complexity" evidence="1">
    <location>
        <begin position="76"/>
        <end position="85"/>
    </location>
</feature>
<feature type="compositionally biased region" description="Gly residues" evidence="1">
    <location>
        <begin position="203"/>
        <end position="217"/>
    </location>
</feature>
<dbReference type="KEGG" id="fcy:FRACYDRAFT_241545"/>
<name>A0A1E7F4V0_9STRA</name>
<evidence type="ECO:0000256" key="1">
    <source>
        <dbReference type="SAM" id="MobiDB-lite"/>
    </source>
</evidence>
<dbReference type="PANTHER" id="PTHR20916">
    <property type="entry name" value="CYSTEINE AND GLYCINE-RICH PROTEIN 2 BINDING PROTEIN"/>
    <property type="match status" value="1"/>
</dbReference>
<feature type="compositionally biased region" description="Basic and acidic residues" evidence="1">
    <location>
        <begin position="86"/>
        <end position="95"/>
    </location>
</feature>
<feature type="region of interest" description="Disordered" evidence="1">
    <location>
        <begin position="357"/>
        <end position="377"/>
    </location>
</feature>